<dbReference type="InterPro" id="IPR023158">
    <property type="entry name" value="YerB-like_sf"/>
</dbReference>
<accession>A0A1S2LQJ2</accession>
<dbReference type="AlphaFoldDB" id="A0A1S2LQJ2"/>
<dbReference type="InterPro" id="IPR021416">
    <property type="entry name" value="DUF3048_N"/>
</dbReference>
<feature type="domain" description="DUF3048" evidence="1">
    <location>
        <begin position="57"/>
        <end position="196"/>
    </location>
</feature>
<protein>
    <recommendedName>
        <fullName evidence="5">Lipoprotein YerB</fullName>
    </recommendedName>
</protein>
<dbReference type="OrthoDB" id="9779102at2"/>
<organism evidence="3 4">
    <name type="scientific">Anaerobacillus alkalilacustris</name>
    <dbReference type="NCBI Taxonomy" id="393763"/>
    <lineage>
        <taxon>Bacteria</taxon>
        <taxon>Bacillati</taxon>
        <taxon>Bacillota</taxon>
        <taxon>Bacilli</taxon>
        <taxon>Bacillales</taxon>
        <taxon>Bacillaceae</taxon>
        <taxon>Anaerobacillus</taxon>
    </lineage>
</organism>
<comment type="caution">
    <text evidence="3">The sequence shown here is derived from an EMBL/GenBank/DDBJ whole genome shotgun (WGS) entry which is preliminary data.</text>
</comment>
<evidence type="ECO:0000313" key="3">
    <source>
        <dbReference type="EMBL" id="OIJ13665.1"/>
    </source>
</evidence>
<evidence type="ECO:0000259" key="1">
    <source>
        <dbReference type="Pfam" id="PF11258"/>
    </source>
</evidence>
<reference evidence="3 4" key="1">
    <citation type="submission" date="2016-10" db="EMBL/GenBank/DDBJ databases">
        <title>Draft genome sequences of four alkaliphilic bacteria belonging to the Anaerobacillus genus.</title>
        <authorList>
            <person name="Bassil N.M."/>
            <person name="Lloyd J.R."/>
        </authorList>
    </citation>
    <scope>NUCLEOTIDE SEQUENCE [LARGE SCALE GENOMIC DNA]</scope>
    <source>
        <strain evidence="3 4">DSM 18345</strain>
    </source>
</reference>
<dbReference type="Pfam" id="PF11258">
    <property type="entry name" value="DUF3048"/>
    <property type="match status" value="1"/>
</dbReference>
<name>A0A1S2LQJ2_9BACI</name>
<keyword evidence="4" id="KW-1185">Reference proteome</keyword>
<gene>
    <name evidence="3" type="ORF">BKP37_10345</name>
</gene>
<evidence type="ECO:0000313" key="4">
    <source>
        <dbReference type="Proteomes" id="UP000179524"/>
    </source>
</evidence>
<dbReference type="Pfam" id="PF17479">
    <property type="entry name" value="DUF3048_C"/>
    <property type="match status" value="1"/>
</dbReference>
<dbReference type="Proteomes" id="UP000179524">
    <property type="component" value="Unassembled WGS sequence"/>
</dbReference>
<evidence type="ECO:0008006" key="5">
    <source>
        <dbReference type="Google" id="ProtNLM"/>
    </source>
</evidence>
<evidence type="ECO:0000259" key="2">
    <source>
        <dbReference type="Pfam" id="PF17479"/>
    </source>
</evidence>
<sequence>MKRLMFGLVLLVIMAFVIGCNKDEDSSTVETEIIPEETVDIPEPEPIKEEPQNTFPLTGVATDDDIDYRVFGVMIENSRAARPQSGLYQADLVYEVLSEATITRLLAFYHSEKPEIIGPVRSARDYYINLNNGYNGIYVSAGGSPQAFAMFERGQVDYISGLEFDGSYFYRSSARKAPHNMYTTYDDLIKAAERKNRSLIDEVPSLPFLEEGIAVEGEEASEVAINYGSSSNNVVYKYDEENNKYIRIIGGEQSLDLETENPVLIDNLFIVEMTHKVIDKVGRREIDIYSGGKGLLLQNGVYQVVEWKNEGGQILPFQNEKSLGFVQGKTWINVVPRLDENVSITD</sequence>
<proteinExistence type="predicted"/>
<dbReference type="Gene3D" id="3.50.90.10">
    <property type="entry name" value="YerB-like"/>
    <property type="match status" value="1"/>
</dbReference>
<dbReference type="EMBL" id="MLQR01000027">
    <property type="protein sequence ID" value="OIJ13665.1"/>
    <property type="molecule type" value="Genomic_DNA"/>
</dbReference>
<dbReference type="InterPro" id="IPR035328">
    <property type="entry name" value="DUF3048_C"/>
</dbReference>
<dbReference type="PROSITE" id="PS51257">
    <property type="entry name" value="PROKAR_LIPOPROTEIN"/>
    <property type="match status" value="1"/>
</dbReference>
<feature type="domain" description="DUF3048" evidence="2">
    <location>
        <begin position="224"/>
        <end position="332"/>
    </location>
</feature>
<dbReference type="RefSeq" id="WP_071309516.1">
    <property type="nucleotide sequence ID" value="NZ_MLQR01000027.1"/>
</dbReference>
<dbReference type="SUPFAM" id="SSF159774">
    <property type="entry name" value="YerB-like"/>
    <property type="match status" value="1"/>
</dbReference>